<keyword evidence="7" id="KW-1185">Reference proteome</keyword>
<dbReference type="OrthoDB" id="3181812at2"/>
<dbReference type="GO" id="GO:0003700">
    <property type="term" value="F:DNA-binding transcription factor activity"/>
    <property type="evidence" value="ECO:0007669"/>
    <property type="project" value="InterPro"/>
</dbReference>
<sequence length="291" mass="31017">MELRQLEHFVAVAEELHFTRAAARVHVVQSSLSSSIGALERELDARLFTRTNRRVELTEAGRALLPSARRALAAAETGRDAVAGVRGVLRGRLTVGAIQTLGVLDLPALLARYRRRHPGVALRLRHAGAAALARETAAGSLDLAFVDRATGEPRLAEHPLGGDRLVLAVPRTDPLAARSVIRLADPTLASRDFVEYRADSALRAQIDAACAAADLHRRVAAEVDTIQYLVELVGHGLGVSLLPPQALRNAADRVAAVPTDPPLHRDLVAVTLAARPLPPAVNALLALLPDV</sequence>
<feature type="domain" description="HTH lysR-type" evidence="5">
    <location>
        <begin position="1"/>
        <end position="58"/>
    </location>
</feature>
<evidence type="ECO:0000256" key="3">
    <source>
        <dbReference type="ARBA" id="ARBA00023125"/>
    </source>
</evidence>
<keyword evidence="4" id="KW-0804">Transcription</keyword>
<proteinExistence type="inferred from homology"/>
<dbReference type="Gene3D" id="1.10.10.10">
    <property type="entry name" value="Winged helix-like DNA-binding domain superfamily/Winged helix DNA-binding domain"/>
    <property type="match status" value="1"/>
</dbReference>
<dbReference type="RefSeq" id="WP_151538637.1">
    <property type="nucleotide sequence ID" value="NZ_WBMR01000008.1"/>
</dbReference>
<evidence type="ECO:0000256" key="1">
    <source>
        <dbReference type="ARBA" id="ARBA00009437"/>
    </source>
</evidence>
<dbReference type="SUPFAM" id="SSF53850">
    <property type="entry name" value="Periplasmic binding protein-like II"/>
    <property type="match status" value="1"/>
</dbReference>
<dbReference type="FunFam" id="1.10.10.10:FF:000001">
    <property type="entry name" value="LysR family transcriptional regulator"/>
    <property type="match status" value="1"/>
</dbReference>
<dbReference type="InterPro" id="IPR036388">
    <property type="entry name" value="WH-like_DNA-bd_sf"/>
</dbReference>
<comment type="similarity">
    <text evidence="1">Belongs to the LysR transcriptional regulatory family.</text>
</comment>
<accession>A0A6L3W539</accession>
<dbReference type="InterPro" id="IPR036390">
    <property type="entry name" value="WH_DNA-bd_sf"/>
</dbReference>
<dbReference type="AlphaFoldDB" id="A0A6L3W539"/>
<reference evidence="6 7" key="1">
    <citation type="submission" date="2019-09" db="EMBL/GenBank/DDBJ databases">
        <title>Actinomadura physcomitrii sp. nov., a novel actinomycete isolated from moss [Physcomitrium sphaericum (Ludw) Fuernr].</title>
        <authorList>
            <person name="Liu C."/>
            <person name="Zhuang X."/>
        </authorList>
    </citation>
    <scope>NUCLEOTIDE SEQUENCE [LARGE SCALE GENOMIC DNA]</scope>
    <source>
        <strain evidence="6 7">CYP1-1B</strain>
    </source>
</reference>
<dbReference type="PANTHER" id="PTHR30346:SF28">
    <property type="entry name" value="HTH-TYPE TRANSCRIPTIONAL REGULATOR CYNR"/>
    <property type="match status" value="1"/>
</dbReference>
<dbReference type="GO" id="GO:0032993">
    <property type="term" value="C:protein-DNA complex"/>
    <property type="evidence" value="ECO:0007669"/>
    <property type="project" value="TreeGrafter"/>
</dbReference>
<dbReference type="EMBL" id="WBMR01000008">
    <property type="protein sequence ID" value="KAB2388104.1"/>
    <property type="molecule type" value="Genomic_DNA"/>
</dbReference>
<name>A0A6L3W539_9ACTN</name>
<keyword evidence="3" id="KW-0238">DNA-binding</keyword>
<dbReference type="CDD" id="cd05466">
    <property type="entry name" value="PBP2_LTTR_substrate"/>
    <property type="match status" value="1"/>
</dbReference>
<dbReference type="InterPro" id="IPR005119">
    <property type="entry name" value="LysR_subst-bd"/>
</dbReference>
<comment type="caution">
    <text evidence="6">The sequence shown here is derived from an EMBL/GenBank/DDBJ whole genome shotgun (WGS) entry which is preliminary data.</text>
</comment>
<keyword evidence="2" id="KW-0805">Transcription regulation</keyword>
<dbReference type="PRINTS" id="PR00039">
    <property type="entry name" value="HTHLYSR"/>
</dbReference>
<dbReference type="GO" id="GO:0003677">
    <property type="term" value="F:DNA binding"/>
    <property type="evidence" value="ECO:0007669"/>
    <property type="project" value="UniProtKB-KW"/>
</dbReference>
<evidence type="ECO:0000256" key="4">
    <source>
        <dbReference type="ARBA" id="ARBA00023163"/>
    </source>
</evidence>
<dbReference type="PROSITE" id="PS50931">
    <property type="entry name" value="HTH_LYSR"/>
    <property type="match status" value="1"/>
</dbReference>
<dbReference type="InterPro" id="IPR000847">
    <property type="entry name" value="LysR_HTH_N"/>
</dbReference>
<evidence type="ECO:0000256" key="2">
    <source>
        <dbReference type="ARBA" id="ARBA00023015"/>
    </source>
</evidence>
<dbReference type="PANTHER" id="PTHR30346">
    <property type="entry name" value="TRANSCRIPTIONAL DUAL REGULATOR HCAR-RELATED"/>
    <property type="match status" value="1"/>
</dbReference>
<dbReference type="SUPFAM" id="SSF46785">
    <property type="entry name" value="Winged helix' DNA-binding domain"/>
    <property type="match status" value="1"/>
</dbReference>
<dbReference type="Pfam" id="PF03466">
    <property type="entry name" value="LysR_substrate"/>
    <property type="match status" value="1"/>
</dbReference>
<protein>
    <submittedName>
        <fullName evidence="6">LysR family transcriptional regulator</fullName>
    </submittedName>
</protein>
<organism evidence="6 7">
    <name type="scientific">Actinomadura montaniterrae</name>
    <dbReference type="NCBI Taxonomy" id="1803903"/>
    <lineage>
        <taxon>Bacteria</taxon>
        <taxon>Bacillati</taxon>
        <taxon>Actinomycetota</taxon>
        <taxon>Actinomycetes</taxon>
        <taxon>Streptosporangiales</taxon>
        <taxon>Thermomonosporaceae</taxon>
        <taxon>Actinomadura</taxon>
    </lineage>
</organism>
<evidence type="ECO:0000313" key="7">
    <source>
        <dbReference type="Proteomes" id="UP000483004"/>
    </source>
</evidence>
<dbReference type="Pfam" id="PF00126">
    <property type="entry name" value="HTH_1"/>
    <property type="match status" value="1"/>
</dbReference>
<evidence type="ECO:0000259" key="5">
    <source>
        <dbReference type="PROSITE" id="PS50931"/>
    </source>
</evidence>
<dbReference type="Gene3D" id="3.40.190.290">
    <property type="match status" value="1"/>
</dbReference>
<evidence type="ECO:0000313" key="6">
    <source>
        <dbReference type="EMBL" id="KAB2388104.1"/>
    </source>
</evidence>
<dbReference type="Proteomes" id="UP000483004">
    <property type="component" value="Unassembled WGS sequence"/>
</dbReference>
<gene>
    <name evidence="6" type="ORF">F9B16_05005</name>
</gene>